<dbReference type="InterPro" id="IPR006439">
    <property type="entry name" value="HAD-SF_hydro_IA"/>
</dbReference>
<reference evidence="1 2" key="1">
    <citation type="submission" date="2016-04" db="EMBL/GenBank/DDBJ databases">
        <authorList>
            <person name="Peeters C."/>
        </authorList>
    </citation>
    <scope>NUCLEOTIDE SEQUENCE [LARGE SCALE GENOMIC DNA]</scope>
    <source>
        <strain evidence="1">LMG 29311</strain>
    </source>
</reference>
<dbReference type="RefSeq" id="WP_140402311.1">
    <property type="nucleotide sequence ID" value="NZ_CADFGW010000013.1"/>
</dbReference>
<comment type="caution">
    <text evidence="1">The sequence shown here is derived from an EMBL/GenBank/DDBJ whole genome shotgun (WGS) entry which is preliminary data.</text>
</comment>
<protein>
    <submittedName>
        <fullName evidence="1">HAD family hydrolase</fullName>
    </submittedName>
</protein>
<dbReference type="PRINTS" id="PR00413">
    <property type="entry name" value="HADHALOGNASE"/>
</dbReference>
<name>A0ABD7LKR8_9BURK</name>
<dbReference type="EMBL" id="FKJW01000003">
    <property type="protein sequence ID" value="SAK23078.1"/>
    <property type="molecule type" value="Genomic_DNA"/>
</dbReference>
<dbReference type="PANTHER" id="PTHR43611:SF3">
    <property type="entry name" value="FLAVIN MONONUCLEOTIDE HYDROLASE 1, CHLOROPLATIC"/>
    <property type="match status" value="1"/>
</dbReference>
<dbReference type="AlphaFoldDB" id="A0ABD7LKR8"/>
<evidence type="ECO:0000313" key="1">
    <source>
        <dbReference type="EMBL" id="SAK23078.1"/>
    </source>
</evidence>
<dbReference type="GO" id="GO:0016787">
    <property type="term" value="F:hydrolase activity"/>
    <property type="evidence" value="ECO:0007669"/>
    <property type="project" value="UniProtKB-KW"/>
</dbReference>
<dbReference type="SUPFAM" id="SSF56784">
    <property type="entry name" value="HAD-like"/>
    <property type="match status" value="1"/>
</dbReference>
<sequence length="237" mass="26776">MTIKAVVFDFGGVLIDWSPEYLYRKLIADDAERRWFLTHVCAMEWVVRQDGGQTIEDADDAERRWFLTHVCAMEWVVRQDGGQTIEEGTNELVAQFPEHEALIRAFYARWHEMIGGVLAEGVALVERLEARGMPLFGLTNWSAQTFPYAWEHFPVLRRFKDIVVSGHVKLVKPDPAIYRAMHARIDPHLPGIAPHELVFIDDNAKNAAAATALGWHGIHHTSAAATEARLRELGALA</sequence>
<dbReference type="SFLD" id="SFLDG01129">
    <property type="entry name" value="C1.5:_HAD__Beta-PGM__Phosphata"/>
    <property type="match status" value="1"/>
</dbReference>
<dbReference type="InterPro" id="IPR023214">
    <property type="entry name" value="HAD_sf"/>
</dbReference>
<dbReference type="SFLD" id="SFLDS00003">
    <property type="entry name" value="Haloacid_Dehalogenase"/>
    <property type="match status" value="1"/>
</dbReference>
<dbReference type="NCBIfam" id="TIGR01509">
    <property type="entry name" value="HAD-SF-IA-v3"/>
    <property type="match status" value="1"/>
</dbReference>
<organism evidence="1 2">
    <name type="scientific">Burkholderia multivorans</name>
    <dbReference type="NCBI Taxonomy" id="87883"/>
    <lineage>
        <taxon>Bacteria</taxon>
        <taxon>Pseudomonadati</taxon>
        <taxon>Pseudomonadota</taxon>
        <taxon>Betaproteobacteria</taxon>
        <taxon>Burkholderiales</taxon>
        <taxon>Burkholderiaceae</taxon>
        <taxon>Burkholderia</taxon>
        <taxon>Burkholderia cepacia complex</taxon>
    </lineage>
</organism>
<accession>A0ABD7LKR8</accession>
<dbReference type="Pfam" id="PF00702">
    <property type="entry name" value="Hydrolase"/>
    <property type="match status" value="1"/>
</dbReference>
<gene>
    <name evidence="1" type="ORF">UA18_03129</name>
</gene>
<dbReference type="PANTHER" id="PTHR43611">
    <property type="entry name" value="ALPHA-D-GLUCOSE 1-PHOSPHATE PHOSPHATASE"/>
    <property type="match status" value="1"/>
</dbReference>
<dbReference type="Proteomes" id="UP000196218">
    <property type="component" value="Unassembled WGS sequence"/>
</dbReference>
<keyword evidence="1" id="KW-0378">Hydrolase</keyword>
<evidence type="ECO:0000313" key="2">
    <source>
        <dbReference type="Proteomes" id="UP000196218"/>
    </source>
</evidence>
<dbReference type="Gene3D" id="3.40.50.1000">
    <property type="entry name" value="HAD superfamily/HAD-like"/>
    <property type="match status" value="1"/>
</dbReference>
<proteinExistence type="predicted"/>
<dbReference type="InterPro" id="IPR036412">
    <property type="entry name" value="HAD-like_sf"/>
</dbReference>